<evidence type="ECO:0000256" key="6">
    <source>
        <dbReference type="ARBA" id="ARBA00022801"/>
    </source>
</evidence>
<feature type="compositionally biased region" description="Low complexity" evidence="13">
    <location>
        <begin position="432"/>
        <end position="449"/>
    </location>
</feature>
<name>A0AAW1PXV2_9CHLO</name>
<evidence type="ECO:0000256" key="1">
    <source>
        <dbReference type="ARBA" id="ARBA00004123"/>
    </source>
</evidence>
<keyword evidence="8 12" id="KW-0460">Magnesium</keyword>
<reference evidence="16 17" key="1">
    <citation type="journal article" date="2024" name="Nat. Commun.">
        <title>Phylogenomics reveals the evolutionary origins of lichenization in chlorophyte algae.</title>
        <authorList>
            <person name="Puginier C."/>
            <person name="Libourel C."/>
            <person name="Otte J."/>
            <person name="Skaloud P."/>
            <person name="Haon M."/>
            <person name="Grisel S."/>
            <person name="Petersen M."/>
            <person name="Berrin J.G."/>
            <person name="Delaux P.M."/>
            <person name="Dal Grande F."/>
            <person name="Keller J."/>
        </authorList>
    </citation>
    <scope>NUCLEOTIDE SEQUENCE [LARGE SCALE GENOMIC DNA]</scope>
    <source>
        <strain evidence="16 17">SAG 2043</strain>
    </source>
</reference>
<dbReference type="CDD" id="cd09857">
    <property type="entry name" value="PIN_EXO1"/>
    <property type="match status" value="1"/>
</dbReference>
<proteinExistence type="inferred from homology"/>
<dbReference type="FunFam" id="3.40.50.1010:FF:000111">
    <property type="entry name" value="Exonuclease 1"/>
    <property type="match status" value="1"/>
</dbReference>
<keyword evidence="9 12" id="KW-0238">DNA-binding</keyword>
<dbReference type="SUPFAM" id="SSF47807">
    <property type="entry name" value="5' to 3' exonuclease, C-terminal subdomain"/>
    <property type="match status" value="1"/>
</dbReference>
<dbReference type="CDD" id="cd09901">
    <property type="entry name" value="H3TH_FEN1-like"/>
    <property type="match status" value="1"/>
</dbReference>
<keyword evidence="12" id="KW-0228">DNA excision</keyword>
<evidence type="ECO:0000256" key="12">
    <source>
        <dbReference type="RuleBase" id="RU910737"/>
    </source>
</evidence>
<dbReference type="GO" id="GO:0005634">
    <property type="term" value="C:nucleus"/>
    <property type="evidence" value="ECO:0007669"/>
    <property type="project" value="UniProtKB-SubCell"/>
</dbReference>
<dbReference type="GO" id="GO:0017108">
    <property type="term" value="F:5'-flap endonuclease activity"/>
    <property type="evidence" value="ECO:0007669"/>
    <property type="project" value="TreeGrafter"/>
</dbReference>
<dbReference type="InterPro" id="IPR006085">
    <property type="entry name" value="XPG_DNA_repair_N"/>
</dbReference>
<evidence type="ECO:0000256" key="11">
    <source>
        <dbReference type="ARBA" id="ARBA00023242"/>
    </source>
</evidence>
<feature type="domain" description="XPG-I" evidence="14">
    <location>
        <begin position="145"/>
        <end position="218"/>
    </location>
</feature>
<comment type="subcellular location">
    <subcellularLocation>
        <location evidence="1 12">Nucleus</location>
    </subcellularLocation>
</comment>
<dbReference type="EMBL" id="JALJOR010000008">
    <property type="protein sequence ID" value="KAK9812892.1"/>
    <property type="molecule type" value="Genomic_DNA"/>
</dbReference>
<evidence type="ECO:0000259" key="15">
    <source>
        <dbReference type="SMART" id="SM00485"/>
    </source>
</evidence>
<dbReference type="Pfam" id="PF00867">
    <property type="entry name" value="XPG_I"/>
    <property type="match status" value="1"/>
</dbReference>
<gene>
    <name evidence="16" type="ORF">WJX72_005315</name>
</gene>
<dbReference type="InterPro" id="IPR008918">
    <property type="entry name" value="HhH2"/>
</dbReference>
<dbReference type="PANTHER" id="PTHR11081">
    <property type="entry name" value="FLAP ENDONUCLEASE FAMILY MEMBER"/>
    <property type="match status" value="1"/>
</dbReference>
<evidence type="ECO:0000256" key="10">
    <source>
        <dbReference type="ARBA" id="ARBA00023204"/>
    </source>
</evidence>
<evidence type="ECO:0000256" key="9">
    <source>
        <dbReference type="ARBA" id="ARBA00023125"/>
    </source>
</evidence>
<dbReference type="Pfam" id="PF00752">
    <property type="entry name" value="XPG_N"/>
    <property type="match status" value="1"/>
</dbReference>
<dbReference type="InterPro" id="IPR044752">
    <property type="entry name" value="PIN-like_EXO1"/>
</dbReference>
<dbReference type="PRINTS" id="PR00853">
    <property type="entry name" value="XPGRADSUPER"/>
</dbReference>
<keyword evidence="11 12" id="KW-0539">Nucleus</keyword>
<keyword evidence="5 12" id="KW-0227">DNA damage</keyword>
<keyword evidence="17" id="KW-1185">Reference proteome</keyword>
<dbReference type="AlphaFoldDB" id="A0AAW1PXV2"/>
<dbReference type="SMART" id="SM00484">
    <property type="entry name" value="XPGI"/>
    <property type="match status" value="1"/>
</dbReference>
<dbReference type="InterPro" id="IPR036279">
    <property type="entry name" value="5-3_exonuclease_C_sf"/>
</dbReference>
<evidence type="ECO:0000256" key="7">
    <source>
        <dbReference type="ARBA" id="ARBA00022839"/>
    </source>
</evidence>
<comment type="caution">
    <text evidence="16">The sequence shown here is derived from an EMBL/GenBank/DDBJ whole genome shotgun (WGS) entry which is preliminary data.</text>
</comment>
<dbReference type="Gene3D" id="3.40.50.1010">
    <property type="entry name" value="5'-nuclease"/>
    <property type="match status" value="1"/>
</dbReference>
<evidence type="ECO:0000313" key="16">
    <source>
        <dbReference type="EMBL" id="KAK9812892.1"/>
    </source>
</evidence>
<dbReference type="Proteomes" id="UP001489004">
    <property type="component" value="Unassembled WGS sequence"/>
</dbReference>
<evidence type="ECO:0000313" key="17">
    <source>
        <dbReference type="Proteomes" id="UP001489004"/>
    </source>
</evidence>
<dbReference type="SUPFAM" id="SSF88723">
    <property type="entry name" value="PIN domain-like"/>
    <property type="match status" value="1"/>
</dbReference>
<sequence>MGINGLHPVIKPYLRPIQLSKFHGQRVGCDAFAWLHRGACGCATELATGHRWWEERNMPPPYVEFCLRMLAMLKSNGVVPVVVFDGGSLPAKAGTQDARRARKREVLAKAHALLAEGNKQAADSLFCQTVDVTADMAHELVLRLRKESIEFLVAPYEADSQLAFLTRKEACAGGIAAVITEDSDLVAYGCPNVIFKCQKGGMALELCLADLFAGRAYDGADGPAAVDPEGGKAAVPLSFRHFTLDMLQSVCVLAGCDFQASVKGIGFKKAHGLIKKHRTLPRVLSVFRCDKKFSAMERSYPEAAMRALNNFRHALVFDASAAGGSLTRLTPLPAELKGGDVDLDYLGPVISTEIACGIAYGRLQPRAPYHRFHAAPQPAPAGQAVLAGGASWLSSAICKDPSAMAGLRGKQAAGKAPVQTAGIAAFLQSGLQQQSRAQQAQQHATPAQHDTPPSSSQPDYGSARVTWPVMTASTGTAAPEPA</sequence>
<dbReference type="PANTHER" id="PTHR11081:SF8">
    <property type="entry name" value="EXONUCLEASE 1"/>
    <property type="match status" value="1"/>
</dbReference>
<dbReference type="SMART" id="SM00485">
    <property type="entry name" value="XPGN"/>
    <property type="match status" value="1"/>
</dbReference>
<dbReference type="GO" id="GO:0046872">
    <property type="term" value="F:metal ion binding"/>
    <property type="evidence" value="ECO:0007669"/>
    <property type="project" value="UniProtKB-UniRule"/>
</dbReference>
<dbReference type="GO" id="GO:0006281">
    <property type="term" value="P:DNA repair"/>
    <property type="evidence" value="ECO:0007669"/>
    <property type="project" value="UniProtKB-UniRule"/>
</dbReference>
<dbReference type="EC" id="3.1.-.-" evidence="12"/>
<evidence type="ECO:0000259" key="14">
    <source>
        <dbReference type="SMART" id="SM00484"/>
    </source>
</evidence>
<protein>
    <recommendedName>
        <fullName evidence="12">Exonuclease 1</fullName>
        <ecNumber evidence="12">3.1.-.-</ecNumber>
    </recommendedName>
</protein>
<dbReference type="InterPro" id="IPR006086">
    <property type="entry name" value="XPG-I_dom"/>
</dbReference>
<evidence type="ECO:0000256" key="4">
    <source>
        <dbReference type="ARBA" id="ARBA00022759"/>
    </source>
</evidence>
<feature type="domain" description="XPG N-terminal" evidence="15">
    <location>
        <begin position="1"/>
        <end position="106"/>
    </location>
</feature>
<keyword evidence="10 12" id="KW-0234">DNA repair</keyword>
<keyword evidence="2 12" id="KW-0540">Nuclease</keyword>
<dbReference type="Gene3D" id="1.10.150.20">
    <property type="entry name" value="5' to 3' exonuclease, C-terminal subdomain"/>
    <property type="match status" value="1"/>
</dbReference>
<comment type="cofactor">
    <cofactor evidence="12">
        <name>Mg(2+)</name>
        <dbReference type="ChEBI" id="CHEBI:18420"/>
    </cofactor>
    <text evidence="12">Binds 2 magnesium ions per subunit. They probably participate in the reaction catalyzed by the enzyme. May bind an additional third magnesium ion after substrate binding.</text>
</comment>
<dbReference type="PROSITE" id="PS00842">
    <property type="entry name" value="XPG_2"/>
    <property type="match status" value="1"/>
</dbReference>
<keyword evidence="4" id="KW-0255">Endonuclease</keyword>
<dbReference type="GO" id="GO:0003677">
    <property type="term" value="F:DNA binding"/>
    <property type="evidence" value="ECO:0007669"/>
    <property type="project" value="UniProtKB-UniRule"/>
</dbReference>
<dbReference type="GO" id="GO:0035312">
    <property type="term" value="F:5'-3' DNA exonuclease activity"/>
    <property type="evidence" value="ECO:0007669"/>
    <property type="project" value="UniProtKB-UniRule"/>
</dbReference>
<evidence type="ECO:0000256" key="13">
    <source>
        <dbReference type="SAM" id="MobiDB-lite"/>
    </source>
</evidence>
<evidence type="ECO:0000256" key="3">
    <source>
        <dbReference type="ARBA" id="ARBA00022723"/>
    </source>
</evidence>
<feature type="region of interest" description="Disordered" evidence="13">
    <location>
        <begin position="432"/>
        <end position="482"/>
    </location>
</feature>
<evidence type="ECO:0000256" key="8">
    <source>
        <dbReference type="ARBA" id="ARBA00022842"/>
    </source>
</evidence>
<evidence type="ECO:0000256" key="2">
    <source>
        <dbReference type="ARBA" id="ARBA00022722"/>
    </source>
</evidence>
<dbReference type="InterPro" id="IPR006084">
    <property type="entry name" value="XPG/Rad2"/>
</dbReference>
<keyword evidence="7 12" id="KW-0269">Exonuclease</keyword>
<dbReference type="InterPro" id="IPR019974">
    <property type="entry name" value="XPG_CS"/>
</dbReference>
<evidence type="ECO:0000256" key="5">
    <source>
        <dbReference type="ARBA" id="ARBA00022763"/>
    </source>
</evidence>
<comment type="function">
    <text evidence="12">5'-&gt;3' double-stranded DNA exonuclease which may also possess a cryptic 3'-&gt;5' double-stranded DNA exonuclease activity. Functions in DNA mismatch repair.</text>
</comment>
<accession>A0AAW1PXV2</accession>
<organism evidence="16 17">
    <name type="scientific">[Myrmecia] bisecta</name>
    <dbReference type="NCBI Taxonomy" id="41462"/>
    <lineage>
        <taxon>Eukaryota</taxon>
        <taxon>Viridiplantae</taxon>
        <taxon>Chlorophyta</taxon>
        <taxon>core chlorophytes</taxon>
        <taxon>Trebouxiophyceae</taxon>
        <taxon>Trebouxiales</taxon>
        <taxon>Trebouxiaceae</taxon>
        <taxon>Myrmecia</taxon>
    </lineage>
</organism>
<keyword evidence="6 12" id="KW-0378">Hydrolase</keyword>
<keyword evidence="3 12" id="KW-0479">Metal-binding</keyword>
<dbReference type="InterPro" id="IPR029060">
    <property type="entry name" value="PIN-like_dom_sf"/>
</dbReference>
<keyword evidence="12" id="KW-0267">Excision nuclease</keyword>
<dbReference type="SMART" id="SM00279">
    <property type="entry name" value="HhH2"/>
    <property type="match status" value="1"/>
</dbReference>
<comment type="similarity">
    <text evidence="12">Belongs to the XPG/RAD2 endonuclease family. EXO1 subfamily.</text>
</comment>